<dbReference type="PANTHER" id="PTHR37946:SF1">
    <property type="entry name" value="SLL1969 PROTEIN"/>
    <property type="match status" value="1"/>
</dbReference>
<dbReference type="InterPro" id="IPR000073">
    <property type="entry name" value="AB_hydrolase_1"/>
</dbReference>
<dbReference type="PANTHER" id="PTHR37946">
    <property type="entry name" value="SLL1969 PROTEIN"/>
    <property type="match status" value="1"/>
</dbReference>
<dbReference type="STRING" id="257708.RGI145_00625"/>
<dbReference type="SUPFAM" id="SSF53474">
    <property type="entry name" value="alpha/beta-Hydrolases"/>
    <property type="match status" value="1"/>
</dbReference>
<evidence type="ECO:0000313" key="2">
    <source>
        <dbReference type="EMBL" id="APT55848.1"/>
    </source>
</evidence>
<dbReference type="eggNOG" id="COG1075">
    <property type="taxonomic scope" value="Bacteria"/>
</dbReference>
<gene>
    <name evidence="2" type="ORF">RGI145_00625</name>
</gene>
<dbReference type="EMBL" id="CP015583">
    <property type="protein sequence ID" value="APT55848.1"/>
    <property type="molecule type" value="Genomic_DNA"/>
</dbReference>
<dbReference type="KEGG" id="rgi:RGI145_00625"/>
<evidence type="ECO:0000313" key="3">
    <source>
        <dbReference type="Proteomes" id="UP000185494"/>
    </source>
</evidence>
<dbReference type="Pfam" id="PF12697">
    <property type="entry name" value="Abhydrolase_6"/>
    <property type="match status" value="1"/>
</dbReference>
<reference evidence="2 3" key="1">
    <citation type="submission" date="2016-05" db="EMBL/GenBank/DDBJ databases">
        <title>Complete Genome and Methylome Analysis of Psychrotrophic Bacterial Isolates from Antarctic Lake Untersee.</title>
        <authorList>
            <person name="Fomenkov A."/>
            <person name="Akimov V.N."/>
            <person name="Vasilyeva L.V."/>
            <person name="Andersen D."/>
            <person name="Vincze T."/>
            <person name="Roberts R.J."/>
        </authorList>
    </citation>
    <scope>NUCLEOTIDE SEQUENCE [LARGE SCALE GENOMIC DNA]</scope>
    <source>
        <strain evidence="2 3">U14-5</strain>
    </source>
</reference>
<feature type="domain" description="AB hydrolase-1" evidence="1">
    <location>
        <begin position="18"/>
        <end position="216"/>
    </location>
</feature>
<organism evidence="2 3">
    <name type="scientific">Roseomonas gilardii</name>
    <dbReference type="NCBI Taxonomy" id="257708"/>
    <lineage>
        <taxon>Bacteria</taxon>
        <taxon>Pseudomonadati</taxon>
        <taxon>Pseudomonadota</taxon>
        <taxon>Alphaproteobacteria</taxon>
        <taxon>Acetobacterales</taxon>
        <taxon>Roseomonadaceae</taxon>
        <taxon>Roseomonas</taxon>
    </lineage>
</organism>
<name>A0A1L7AAN9_9PROT</name>
<evidence type="ECO:0000259" key="1">
    <source>
        <dbReference type="Pfam" id="PF12697"/>
    </source>
</evidence>
<proteinExistence type="predicted"/>
<dbReference type="InterPro" id="IPR029058">
    <property type="entry name" value="AB_hydrolase_fold"/>
</dbReference>
<dbReference type="RefSeq" id="WP_075796818.1">
    <property type="nucleotide sequence ID" value="NZ_CP015583.1"/>
</dbReference>
<dbReference type="AlphaFoldDB" id="A0A1L7AAN9"/>
<accession>A0A1L7AAN9</accession>
<sequence>MPVPPVAPDPETRVPERVLLLHGIARRAASMSVMEHALSAAGYETLNIDYDARHKPLEALEEDLHEEAGAFLQRPGGRVHVVAHSMGGLLARAYITRHRPPALGRMVMLGPPNAGSELADLLCGQSLYRPLYHRVFGPAGAQLVTTPDAALVALLGPVDYELGVIAGDRALNLLASWFVLPGPNDGSVCVARTRVEGMADHIVLHVTHTLMMRHPEVIRQSLHFLRHGRFDHAVPT</sequence>
<dbReference type="Gene3D" id="3.40.50.1820">
    <property type="entry name" value="alpha/beta hydrolase"/>
    <property type="match status" value="1"/>
</dbReference>
<dbReference type="Proteomes" id="UP000185494">
    <property type="component" value="Chromosome 1"/>
</dbReference>
<protein>
    <recommendedName>
        <fullName evidence="1">AB hydrolase-1 domain-containing protein</fullName>
    </recommendedName>
</protein>